<gene>
    <name evidence="3" type="ORF">AK812_SmicGene35162</name>
</gene>
<dbReference type="GO" id="GO:0006310">
    <property type="term" value="P:DNA recombination"/>
    <property type="evidence" value="ECO:0007669"/>
    <property type="project" value="UniProtKB-KW"/>
</dbReference>
<evidence type="ECO:0000313" key="3">
    <source>
        <dbReference type="EMBL" id="OLP84008.1"/>
    </source>
</evidence>
<dbReference type="GO" id="GO:0003677">
    <property type="term" value="F:DNA binding"/>
    <property type="evidence" value="ECO:0007669"/>
    <property type="project" value="InterPro"/>
</dbReference>
<dbReference type="Proteomes" id="UP000186817">
    <property type="component" value="Unassembled WGS sequence"/>
</dbReference>
<dbReference type="EMBL" id="LSRX01001074">
    <property type="protein sequence ID" value="OLP84008.1"/>
    <property type="molecule type" value="Genomic_DNA"/>
</dbReference>
<proteinExistence type="predicted"/>
<organism evidence="3 4">
    <name type="scientific">Symbiodinium microadriaticum</name>
    <name type="common">Dinoflagellate</name>
    <name type="synonym">Zooxanthella microadriatica</name>
    <dbReference type="NCBI Taxonomy" id="2951"/>
    <lineage>
        <taxon>Eukaryota</taxon>
        <taxon>Sar</taxon>
        <taxon>Alveolata</taxon>
        <taxon>Dinophyceae</taxon>
        <taxon>Suessiales</taxon>
        <taxon>Symbiodiniaceae</taxon>
        <taxon>Symbiodinium</taxon>
    </lineage>
</organism>
<evidence type="ECO:0000256" key="1">
    <source>
        <dbReference type="ARBA" id="ARBA00023172"/>
    </source>
</evidence>
<name>A0A1Q9CM56_SYMMI</name>
<keyword evidence="1" id="KW-0233">DNA recombination</keyword>
<dbReference type="GO" id="GO:0015074">
    <property type="term" value="P:DNA integration"/>
    <property type="evidence" value="ECO:0007669"/>
    <property type="project" value="InterPro"/>
</dbReference>
<comment type="caution">
    <text evidence="3">The sequence shown here is derived from an EMBL/GenBank/DDBJ whole genome shotgun (WGS) entry which is preliminary data.</text>
</comment>
<keyword evidence="2" id="KW-0812">Transmembrane</keyword>
<feature type="transmembrane region" description="Helical" evidence="2">
    <location>
        <begin position="240"/>
        <end position="258"/>
    </location>
</feature>
<evidence type="ECO:0008006" key="5">
    <source>
        <dbReference type="Google" id="ProtNLM"/>
    </source>
</evidence>
<keyword evidence="2" id="KW-1133">Transmembrane helix</keyword>
<evidence type="ECO:0000256" key="2">
    <source>
        <dbReference type="SAM" id="Phobius"/>
    </source>
</evidence>
<protein>
    <recommendedName>
        <fullName evidence="5">Reverse transcriptase domain-containing protein</fullName>
    </recommendedName>
</protein>
<keyword evidence="2" id="KW-0472">Membrane</keyword>
<feature type="transmembrane region" description="Helical" evidence="2">
    <location>
        <begin position="107"/>
        <end position="128"/>
    </location>
</feature>
<evidence type="ECO:0000313" key="4">
    <source>
        <dbReference type="Proteomes" id="UP000186817"/>
    </source>
</evidence>
<dbReference type="OrthoDB" id="448338at2759"/>
<dbReference type="Gene3D" id="1.10.443.10">
    <property type="entry name" value="Intergrase catalytic core"/>
    <property type="match status" value="1"/>
</dbReference>
<dbReference type="InterPro" id="IPR011010">
    <property type="entry name" value="DNA_brk_join_enz"/>
</dbReference>
<dbReference type="SUPFAM" id="SSF56349">
    <property type="entry name" value="DNA breaking-rejoining enzymes"/>
    <property type="match status" value="1"/>
</dbReference>
<dbReference type="SUPFAM" id="SSF56672">
    <property type="entry name" value="DNA/RNA polymerases"/>
    <property type="match status" value="1"/>
</dbReference>
<accession>A0A1Q9CM56</accession>
<dbReference type="InterPro" id="IPR013762">
    <property type="entry name" value="Integrase-like_cat_sf"/>
</dbReference>
<reference evidence="3 4" key="1">
    <citation type="submission" date="2016-02" db="EMBL/GenBank/DDBJ databases">
        <title>Genome analysis of coral dinoflagellate symbionts highlights evolutionary adaptations to a symbiotic lifestyle.</title>
        <authorList>
            <person name="Aranda M."/>
            <person name="Li Y."/>
            <person name="Liew Y.J."/>
            <person name="Baumgarten S."/>
            <person name="Simakov O."/>
            <person name="Wilson M."/>
            <person name="Piel J."/>
            <person name="Ashoor H."/>
            <person name="Bougouffa S."/>
            <person name="Bajic V.B."/>
            <person name="Ryu T."/>
            <person name="Ravasi T."/>
            <person name="Bayer T."/>
            <person name="Micklem G."/>
            <person name="Kim H."/>
            <person name="Bhak J."/>
            <person name="Lajeunesse T.C."/>
            <person name="Voolstra C.R."/>
        </authorList>
    </citation>
    <scope>NUCLEOTIDE SEQUENCE [LARGE SCALE GENOMIC DNA]</scope>
    <source>
        <strain evidence="3 4">CCMP2467</strain>
    </source>
</reference>
<sequence>MLGIRSADDGYSLVGESQLLEHRERMQISRIVKQSPLSAQQVIQVLAMLLQVDLVTGAESEPNTQNTSENALGQDGDAPEDSFGLLEHILEWIMYGFFLVRDFAVDYPTTVILALQICVLCMLCFTLCRRGRAQQLRQHADDQSAVPTVAVHVKAFFRSKRFSLSQSFLNAAFGSEGKIQLRDAETIAAALLLFLRRHKSGLLGKTIDLKSAYRQLPLSSEALAMSFIAVKNPETGEVQFFRLLCLPFGAVAAVHAFIRVSLALCHLGQTFWLLPWSAFYDDFTLLSTKALSSSSEKSAAFLLDLLGFDFDRDGDKAQPFSSIFRALGVEFNLQDKEGRSFEVANTKERTEELVRDLGELASKEKICPKAWNKIRGRLDFVAGQLAGQGGSVQLLTPGSGLRFREQTQEGVGGQDMGLDAVLLNQEGCVMAWFGVFASAFRGQKVSIDSGYLRKRTWHLQSVKLAKRGNIPFEDRGWPIKNVSSSSCVAAGMMALVWHSDGGRNIAPGDLALEDRGAAYVLTFDVQRRDLSSVDLHAGICGLLGDPSRTPVPEPLLLSMVTLAWMKGYKRWCGCTLLAFYGMARVGEVLACRRRHLLLREDLFLFCPAVFLRLDSSKTSLHGRPKVQHIRVDDTRAMALIQSAFADLEPDERLYPFSPSAFRTRWDRSLQTLGLQDMVSVTPGGLRGGGAVAAYHRGCPIADIQWRWPP</sequence>
<dbReference type="AlphaFoldDB" id="A0A1Q9CM56"/>
<dbReference type="InterPro" id="IPR043502">
    <property type="entry name" value="DNA/RNA_pol_sf"/>
</dbReference>
<keyword evidence="4" id="KW-1185">Reference proteome</keyword>